<accession>A0A7C8MH15</accession>
<dbReference type="AlphaFoldDB" id="A0A7C8MH15"/>
<dbReference type="PANTHER" id="PTHR10625">
    <property type="entry name" value="HISTONE DEACETYLASE HDAC1-RELATED"/>
    <property type="match status" value="1"/>
</dbReference>
<dbReference type="EC" id="3.5.1.98" evidence="3 11"/>
<keyword evidence="4 11" id="KW-0678">Repressor</keyword>
<dbReference type="InterPro" id="IPR023696">
    <property type="entry name" value="Ureohydrolase_dom_sf"/>
</dbReference>
<dbReference type="PRINTS" id="PR01270">
    <property type="entry name" value="HDASUPER"/>
</dbReference>
<dbReference type="SUPFAM" id="SSF52768">
    <property type="entry name" value="Arginase/deacetylase"/>
    <property type="match status" value="1"/>
</dbReference>
<comment type="caution">
    <text evidence="15">The sequence shown here is derived from an EMBL/GenBank/DDBJ whole genome shotgun (WGS) entry which is preliminary data.</text>
</comment>
<dbReference type="InterPro" id="IPR017321">
    <property type="entry name" value="Hist_deAcase_II_yeast"/>
</dbReference>
<evidence type="ECO:0000256" key="9">
    <source>
        <dbReference type="ARBA" id="ARBA00023242"/>
    </source>
</evidence>
<proteinExistence type="inferred from homology"/>
<comment type="catalytic activity">
    <reaction evidence="10 11">
        <text>N(6)-acetyl-L-lysyl-[histone] + H2O = L-lysyl-[histone] + acetate</text>
        <dbReference type="Rhea" id="RHEA:58196"/>
        <dbReference type="Rhea" id="RHEA-COMP:9845"/>
        <dbReference type="Rhea" id="RHEA-COMP:11338"/>
        <dbReference type="ChEBI" id="CHEBI:15377"/>
        <dbReference type="ChEBI" id="CHEBI:29969"/>
        <dbReference type="ChEBI" id="CHEBI:30089"/>
        <dbReference type="ChEBI" id="CHEBI:61930"/>
        <dbReference type="EC" id="3.5.1.98"/>
    </reaction>
</comment>
<dbReference type="FunFam" id="3.40.800.20:FF:000005">
    <property type="entry name" value="histone deacetylase 6"/>
    <property type="match status" value="1"/>
</dbReference>
<keyword evidence="7 11" id="KW-0805">Transcription regulation</keyword>
<comment type="subcellular location">
    <subcellularLocation>
        <location evidence="1 11">Nucleus</location>
    </subcellularLocation>
</comment>
<dbReference type="Gene3D" id="3.40.800.20">
    <property type="entry name" value="Histone deacetylase domain"/>
    <property type="match status" value="1"/>
</dbReference>
<feature type="region of interest" description="Disordered" evidence="12">
    <location>
        <begin position="777"/>
        <end position="834"/>
    </location>
</feature>
<dbReference type="EMBL" id="JAADJZ010000001">
    <property type="protein sequence ID" value="KAF2878298.1"/>
    <property type="molecule type" value="Genomic_DNA"/>
</dbReference>
<organism evidence="15 16">
    <name type="scientific">Massariosphaeria phaeospora</name>
    <dbReference type="NCBI Taxonomy" id="100035"/>
    <lineage>
        <taxon>Eukaryota</taxon>
        <taxon>Fungi</taxon>
        <taxon>Dikarya</taxon>
        <taxon>Ascomycota</taxon>
        <taxon>Pezizomycotina</taxon>
        <taxon>Dothideomycetes</taxon>
        <taxon>Pleosporomycetidae</taxon>
        <taxon>Pleosporales</taxon>
        <taxon>Pleosporales incertae sedis</taxon>
        <taxon>Massariosphaeria</taxon>
    </lineage>
</organism>
<dbReference type="GO" id="GO:0000118">
    <property type="term" value="C:histone deacetylase complex"/>
    <property type="evidence" value="ECO:0007669"/>
    <property type="project" value="TreeGrafter"/>
</dbReference>
<sequence length="834" mass="94013">MDRDFVMGEDSILDSTEPNGNHIIDTIDPSQISFHRGLHGPVPSRKEQLPIHSHGGLLKATSVLRPYSNSQPSAEDTREDSSEFGSEDMDITPEPSPTVQVRIPPGPKFPPLPYSSSKTGLVYDARMRFHAEFPDLMSNADDIHPEDPRRIMEIFEEIRQAGLVQGPEDADEETKDEQCWRIEARHAQKGEICLVHTPSHYAFISSLKDKPAFELKELSEKLDSIYFNNSTFECATLAAGGAIEACRAVVRGDVRNAIAIIRPPGHHAETDSPSGFCIFNNVPIAARVCQNDFPRECRKVVILDWDVHHGNGIQHAFYEDPNVLYISLHVYRDQKFYPNLPDGNLDYCGEGPGLGRNVNIPWADHGMGDAEYIYAFQQVVMPIATEFDPDLVIISAGFDAAEGDVLGGCHVTPACYGHMTHMLMRLAEGKIAVCLEGGYNLRSIARSALAVTRTLMLQPPDRLEADLCPKESAVQTIEQVKRQQSRYWKCLYPKQLDPSHPSFGVAQRLHEIIREWQSKMLCEEHHMSPLTVKRTGIAETFEHNIIATPEFMDPHPLLVIFHDPPEMMNNPDPITGKTELHNSWLADVNKRYINWAVQNGFQVIDVNIPKAVMKEIDDGSYVEADSNEARAAQTKELAGYVWENYIEPHEATQVFFLGIGAAYLGLVDLLSHYEKCREPDSVVECLIGFVSDTVLQSIKRNFNDDDIVPWYYAHSMIFVQQSHHVWDRSGHKKIRRKYGRLIQSSKDPMNDMLLEHQEEVREYLLAKKRQYEKENAVFNGADSRQGLRSPTLPSGIQAARFSGDVRQTPKPGQKLPPLGFFTAPSSRSPLKRSF</sequence>
<evidence type="ECO:0000256" key="3">
    <source>
        <dbReference type="ARBA" id="ARBA00012111"/>
    </source>
</evidence>
<keyword evidence="9 11" id="KW-0539">Nucleus</keyword>
<dbReference type="PIRSF" id="PIRSF037919">
    <property type="entry name" value="HDAC_II_yeast"/>
    <property type="match status" value="1"/>
</dbReference>
<evidence type="ECO:0000256" key="11">
    <source>
        <dbReference type="PIRNR" id="PIRNR037919"/>
    </source>
</evidence>
<evidence type="ECO:0000259" key="13">
    <source>
        <dbReference type="Pfam" id="PF00850"/>
    </source>
</evidence>
<keyword evidence="16" id="KW-1185">Reference proteome</keyword>
<gene>
    <name evidence="15" type="ORF">BDV95DRAFT_634226</name>
</gene>
<dbReference type="GO" id="GO:0040029">
    <property type="term" value="P:epigenetic regulation of gene expression"/>
    <property type="evidence" value="ECO:0007669"/>
    <property type="project" value="TreeGrafter"/>
</dbReference>
<feature type="domain" description="Arb2-like" evidence="14">
    <location>
        <begin position="508"/>
        <end position="768"/>
    </location>
</feature>
<evidence type="ECO:0000256" key="5">
    <source>
        <dbReference type="ARBA" id="ARBA00022801"/>
    </source>
</evidence>
<dbReference type="InterPro" id="IPR037138">
    <property type="entry name" value="His_deacetylse_dom_sf"/>
</dbReference>
<evidence type="ECO:0000313" key="15">
    <source>
        <dbReference type="EMBL" id="KAF2878298.1"/>
    </source>
</evidence>
<evidence type="ECO:0000256" key="1">
    <source>
        <dbReference type="ARBA" id="ARBA00004123"/>
    </source>
</evidence>
<evidence type="ECO:0000256" key="7">
    <source>
        <dbReference type="ARBA" id="ARBA00023015"/>
    </source>
</evidence>
<keyword evidence="8 11" id="KW-0804">Transcription</keyword>
<dbReference type="InterPro" id="IPR000286">
    <property type="entry name" value="HDACs"/>
</dbReference>
<dbReference type="Pfam" id="PF00850">
    <property type="entry name" value="Hist_deacetyl"/>
    <property type="match status" value="1"/>
</dbReference>
<evidence type="ECO:0000313" key="16">
    <source>
        <dbReference type="Proteomes" id="UP000481861"/>
    </source>
</evidence>
<keyword evidence="5 11" id="KW-0378">Hydrolase</keyword>
<evidence type="ECO:0000256" key="6">
    <source>
        <dbReference type="ARBA" id="ARBA00022853"/>
    </source>
</evidence>
<evidence type="ECO:0000259" key="14">
    <source>
        <dbReference type="Pfam" id="PF09757"/>
    </source>
</evidence>
<dbReference type="Pfam" id="PF09757">
    <property type="entry name" value="Arb2-like"/>
    <property type="match status" value="1"/>
</dbReference>
<dbReference type="GO" id="GO:0031078">
    <property type="term" value="F:histone H3K14 deacetylase activity, hydrolytic mechanism"/>
    <property type="evidence" value="ECO:0007669"/>
    <property type="project" value="UniProtKB-UniRule"/>
</dbReference>
<protein>
    <recommendedName>
        <fullName evidence="3 11">Histone deacetylase</fullName>
        <ecNumber evidence="3 11">3.5.1.98</ecNumber>
    </recommendedName>
</protein>
<dbReference type="InterPro" id="IPR023801">
    <property type="entry name" value="His_deacetylse_dom"/>
</dbReference>
<evidence type="ECO:0000256" key="2">
    <source>
        <dbReference type="ARBA" id="ARBA00007738"/>
    </source>
</evidence>
<evidence type="ECO:0000256" key="4">
    <source>
        <dbReference type="ARBA" id="ARBA00022491"/>
    </source>
</evidence>
<evidence type="ECO:0000256" key="12">
    <source>
        <dbReference type="SAM" id="MobiDB-lite"/>
    </source>
</evidence>
<evidence type="ECO:0000256" key="10">
    <source>
        <dbReference type="ARBA" id="ARBA00048287"/>
    </source>
</evidence>
<dbReference type="InterPro" id="IPR019154">
    <property type="entry name" value="Arb2-like_domain"/>
</dbReference>
<keyword evidence="6 11" id="KW-0156">Chromatin regulator</keyword>
<dbReference type="Proteomes" id="UP000481861">
    <property type="component" value="Unassembled WGS sequence"/>
</dbReference>
<reference evidence="15 16" key="1">
    <citation type="submission" date="2020-01" db="EMBL/GenBank/DDBJ databases">
        <authorList>
            <consortium name="DOE Joint Genome Institute"/>
            <person name="Haridas S."/>
            <person name="Albert R."/>
            <person name="Binder M."/>
            <person name="Bloem J."/>
            <person name="Labutti K."/>
            <person name="Salamov A."/>
            <person name="Andreopoulos B."/>
            <person name="Baker S.E."/>
            <person name="Barry K."/>
            <person name="Bills G."/>
            <person name="Bluhm B.H."/>
            <person name="Cannon C."/>
            <person name="Castanera R."/>
            <person name="Culley D.E."/>
            <person name="Daum C."/>
            <person name="Ezra D."/>
            <person name="Gonzalez J.B."/>
            <person name="Henrissat B."/>
            <person name="Kuo A."/>
            <person name="Liang C."/>
            <person name="Lipzen A."/>
            <person name="Lutzoni F."/>
            <person name="Magnuson J."/>
            <person name="Mondo S."/>
            <person name="Nolan M."/>
            <person name="Ohm R."/>
            <person name="Pangilinan J."/>
            <person name="Park H.-J.H."/>
            <person name="Ramirez L."/>
            <person name="Alfaro M."/>
            <person name="Sun H."/>
            <person name="Tritt A."/>
            <person name="Yoshinaga Y."/>
            <person name="Zwiers L.-H.L."/>
            <person name="Turgeon B.G."/>
            <person name="Goodwin S.B."/>
            <person name="Spatafora J.W."/>
            <person name="Crous P.W."/>
            <person name="Grigoriev I.V."/>
        </authorList>
    </citation>
    <scope>NUCLEOTIDE SEQUENCE [LARGE SCALE GENOMIC DNA]</scope>
    <source>
        <strain evidence="15 16">CBS 611.86</strain>
    </source>
</reference>
<dbReference type="OrthoDB" id="424012at2759"/>
<comment type="similarity">
    <text evidence="2 11">Belongs to the histone deacetylase family. HD type 2 subfamily.</text>
</comment>
<feature type="domain" description="Histone deacetylase" evidence="13">
    <location>
        <begin position="144"/>
        <end position="455"/>
    </location>
</feature>
<feature type="region of interest" description="Disordered" evidence="12">
    <location>
        <begin position="1"/>
        <end position="21"/>
    </location>
</feature>
<evidence type="ECO:0000256" key="8">
    <source>
        <dbReference type="ARBA" id="ARBA00023163"/>
    </source>
</evidence>
<name>A0A7C8MH15_9PLEO</name>
<dbReference type="PANTHER" id="PTHR10625:SF5">
    <property type="entry name" value="HISTONE DEACETYLASE"/>
    <property type="match status" value="1"/>
</dbReference>
<feature type="region of interest" description="Disordered" evidence="12">
    <location>
        <begin position="60"/>
        <end position="112"/>
    </location>
</feature>
<comment type="function">
    <text evidence="11">Responsible for the deacetylation of lysine residues on the N-terminal part of the core histones (H2A, H2B, H3 and H4). Histone deacetylation gives a tag for epigenetic repression and plays an important role in transcriptional regulation, cell cycle progression and developmental events.</text>
</comment>